<evidence type="ECO:0000313" key="1">
    <source>
        <dbReference type="EMBL" id="QHT82202.1"/>
    </source>
</evidence>
<reference evidence="1" key="1">
    <citation type="journal article" date="2020" name="Nature">
        <title>Giant virus diversity and host interactions through global metagenomics.</title>
        <authorList>
            <person name="Schulz F."/>
            <person name="Roux S."/>
            <person name="Paez-Espino D."/>
            <person name="Jungbluth S."/>
            <person name="Walsh D.A."/>
            <person name="Denef V.J."/>
            <person name="McMahon K.D."/>
            <person name="Konstantinidis K.T."/>
            <person name="Eloe-Fadrosh E.A."/>
            <person name="Kyrpides N.C."/>
            <person name="Woyke T."/>
        </authorList>
    </citation>
    <scope>NUCLEOTIDE SEQUENCE</scope>
    <source>
        <strain evidence="1">GVMAG-M-3300023184-161</strain>
    </source>
</reference>
<dbReference type="EMBL" id="MN739997">
    <property type="protein sequence ID" value="QHT82202.1"/>
    <property type="molecule type" value="Genomic_DNA"/>
</dbReference>
<dbReference type="AlphaFoldDB" id="A0A6C0HNH2"/>
<name>A0A6C0HNH2_9ZZZZ</name>
<organism evidence="1">
    <name type="scientific">viral metagenome</name>
    <dbReference type="NCBI Taxonomy" id="1070528"/>
    <lineage>
        <taxon>unclassified sequences</taxon>
        <taxon>metagenomes</taxon>
        <taxon>organismal metagenomes</taxon>
    </lineage>
</organism>
<protein>
    <submittedName>
        <fullName evidence="1">Uncharacterized protein</fullName>
    </submittedName>
</protein>
<sequence length="218" mass="25248">MESYNYERTIKSITDESEKINMKYSTEGDGRITSAVKETEYLDKLNKGLRENHPSILFEYPPTHRWWWDCKIDGIPINLKLTTGGTDNVFNKVAIIYSISGKEPAVKNMNFNTFFQKIKAGVRKNERNVTTEYHYLVVNKNTGKILLKSIFDVINFKTNPCNILQINWCSEFLVREEDSGIVMFEEKYKNLLKIIQKSVIQDIKGKSEFAEANIGVEL</sequence>
<accession>A0A6C0HNH2</accession>
<proteinExistence type="predicted"/>